<dbReference type="InterPro" id="IPR037124">
    <property type="entry name" value="Chaperonin_GroES_sf"/>
</dbReference>
<dbReference type="Gene3D" id="2.30.33.40">
    <property type="entry name" value="GroES chaperonin"/>
    <property type="match status" value="1"/>
</dbReference>
<dbReference type="Pfam" id="PF00166">
    <property type="entry name" value="Cpn10"/>
    <property type="match status" value="1"/>
</dbReference>
<reference evidence="3" key="1">
    <citation type="submission" date="2016-03" db="EMBL/GenBank/DDBJ databases">
        <title>Novel chaperonins are prevalent in the virioplankton and link to viral biology and ecology.</title>
        <authorList>
            <person name="Marine R.L."/>
            <person name="Nasko D.J."/>
            <person name="Polson S.W."/>
            <person name="Wommack K.E."/>
        </authorList>
    </citation>
    <scope>NUCLEOTIDE SEQUENCE</scope>
</reference>
<sequence>MTKKLFVPDHVMRKMAQREAGASRPLDLALGVEDQEENKNESDPSKFDGSVLDRLPQPTGYRLLIIPYYPPEKTKGGVYIPDSTRERESFATVAAYVVRLGPDAYTDPKKFPSGPWCQDKTWILIGRYAGSRFKVDGLEVRIINDDNVIATILDPTDISYV</sequence>
<dbReference type="SUPFAM" id="SSF50129">
    <property type="entry name" value="GroES-like"/>
    <property type="match status" value="1"/>
</dbReference>
<evidence type="ECO:0000256" key="2">
    <source>
        <dbReference type="SAM" id="MobiDB-lite"/>
    </source>
</evidence>
<feature type="region of interest" description="Disordered" evidence="2">
    <location>
        <begin position="17"/>
        <end position="51"/>
    </location>
</feature>
<evidence type="ECO:0000313" key="3">
    <source>
        <dbReference type="EMBL" id="ASN63182.1"/>
    </source>
</evidence>
<dbReference type="CDD" id="cd00320">
    <property type="entry name" value="cpn10"/>
    <property type="match status" value="1"/>
</dbReference>
<keyword evidence="1" id="KW-0143">Chaperone</keyword>
<feature type="compositionally biased region" description="Basic and acidic residues" evidence="2">
    <location>
        <begin position="37"/>
        <end position="46"/>
    </location>
</feature>
<name>A0A221S2P3_9VIRU</name>
<evidence type="ECO:0000256" key="1">
    <source>
        <dbReference type="ARBA" id="ARBA00023186"/>
    </source>
</evidence>
<organism evidence="3">
    <name type="scientific">uncultured virus</name>
    <dbReference type="NCBI Taxonomy" id="340016"/>
    <lineage>
        <taxon>Viruses</taxon>
        <taxon>environmental samples</taxon>
    </lineage>
</organism>
<gene>
    <name evidence="3" type="primary">groES</name>
</gene>
<dbReference type="GO" id="GO:0044183">
    <property type="term" value="F:protein folding chaperone"/>
    <property type="evidence" value="ECO:0007669"/>
    <property type="project" value="InterPro"/>
</dbReference>
<accession>A0A221S2P3</accession>
<dbReference type="SMART" id="SM00883">
    <property type="entry name" value="Cpn10"/>
    <property type="match status" value="1"/>
</dbReference>
<dbReference type="EMBL" id="KU970588">
    <property type="protein sequence ID" value="ASN63182.1"/>
    <property type="molecule type" value="Genomic_DNA"/>
</dbReference>
<protein>
    <submittedName>
        <fullName evidence="3">Co-chaperonin GroES</fullName>
    </submittedName>
</protein>
<proteinExistence type="predicted"/>
<dbReference type="GO" id="GO:0005524">
    <property type="term" value="F:ATP binding"/>
    <property type="evidence" value="ECO:0007669"/>
    <property type="project" value="InterPro"/>
</dbReference>
<dbReference type="InterPro" id="IPR011032">
    <property type="entry name" value="GroES-like_sf"/>
</dbReference>
<dbReference type="InterPro" id="IPR020818">
    <property type="entry name" value="Chaperonin_GroES"/>
</dbReference>